<protein>
    <submittedName>
        <fullName evidence="3">Uncharacterized protein</fullName>
    </submittedName>
</protein>
<dbReference type="RefSeq" id="XP_029758149.1">
    <property type="nucleotide sequence ID" value="XM_029905955.1"/>
</dbReference>
<proteinExistence type="predicted"/>
<feature type="transmembrane region" description="Helical" evidence="2">
    <location>
        <begin position="59"/>
        <end position="84"/>
    </location>
</feature>
<dbReference type="EMBL" id="KL584989">
    <property type="protein sequence ID" value="KEQ81962.1"/>
    <property type="molecule type" value="Genomic_DNA"/>
</dbReference>
<dbReference type="OrthoDB" id="3933472at2759"/>
<evidence type="ECO:0000256" key="2">
    <source>
        <dbReference type="SAM" id="Phobius"/>
    </source>
</evidence>
<gene>
    <name evidence="3" type="ORF">M438DRAFT_347667</name>
</gene>
<dbReference type="AlphaFoldDB" id="A0A074XIV7"/>
<name>A0A074XIV7_AURPU</name>
<keyword evidence="2" id="KW-1133">Transmembrane helix</keyword>
<evidence type="ECO:0000256" key="1">
    <source>
        <dbReference type="SAM" id="MobiDB-lite"/>
    </source>
</evidence>
<dbReference type="Proteomes" id="UP000030706">
    <property type="component" value="Unassembled WGS sequence"/>
</dbReference>
<keyword evidence="2" id="KW-0812">Transmembrane</keyword>
<feature type="region of interest" description="Disordered" evidence="1">
    <location>
        <begin position="203"/>
        <end position="252"/>
    </location>
</feature>
<evidence type="ECO:0000313" key="3">
    <source>
        <dbReference type="EMBL" id="KEQ81962.1"/>
    </source>
</evidence>
<feature type="region of interest" description="Disordered" evidence="1">
    <location>
        <begin position="95"/>
        <end position="136"/>
    </location>
</feature>
<feature type="compositionally biased region" description="Basic and acidic residues" evidence="1">
    <location>
        <begin position="122"/>
        <end position="136"/>
    </location>
</feature>
<dbReference type="HOGENOM" id="CLU_1106927_0_0_1"/>
<dbReference type="GeneID" id="40748261"/>
<keyword evidence="4" id="KW-1185">Reference proteome</keyword>
<organism evidence="3 4">
    <name type="scientific">Aureobasidium pullulans EXF-150</name>
    <dbReference type="NCBI Taxonomy" id="1043002"/>
    <lineage>
        <taxon>Eukaryota</taxon>
        <taxon>Fungi</taxon>
        <taxon>Dikarya</taxon>
        <taxon>Ascomycota</taxon>
        <taxon>Pezizomycotina</taxon>
        <taxon>Dothideomycetes</taxon>
        <taxon>Dothideomycetidae</taxon>
        <taxon>Dothideales</taxon>
        <taxon>Saccotheciaceae</taxon>
        <taxon>Aureobasidium</taxon>
    </lineage>
</organism>
<sequence length="252" mass="29351">MDLSRLEAWPSLEDVFNLMVSTCLEALIAINHAARAVGPSIWVGLNWIGHGLSVAGNALLAAVLILLLWISIIYLCCFTIFMFCKLVRRHQKQRHRGEREPLLPSPQRRRRLPSWTPSNSSSERRRNHDHQAHRDLFRVEISRRRQDMLRREQHRAVETRCREYRERRLREAILHSTSTPLYAQHQTIITWLHASTGSTTITHHHNYGTLPTRDVQSRTERRAGPPPPYSQNMREQPPPYSNGRNDLPPAYV</sequence>
<reference evidence="3 4" key="1">
    <citation type="journal article" date="2014" name="BMC Genomics">
        <title>Genome sequencing of four Aureobasidium pullulans varieties: biotechnological potential, stress tolerance, and description of new species.</title>
        <authorList>
            <person name="Gostin Ar C."/>
            <person name="Ohm R.A."/>
            <person name="Kogej T."/>
            <person name="Sonjak S."/>
            <person name="Turk M."/>
            <person name="Zajc J."/>
            <person name="Zalar P."/>
            <person name="Grube M."/>
            <person name="Sun H."/>
            <person name="Han J."/>
            <person name="Sharma A."/>
            <person name="Chiniquy J."/>
            <person name="Ngan C.Y."/>
            <person name="Lipzen A."/>
            <person name="Barry K."/>
            <person name="Grigoriev I.V."/>
            <person name="Gunde-Cimerman N."/>
        </authorList>
    </citation>
    <scope>NUCLEOTIDE SEQUENCE [LARGE SCALE GENOMIC DNA]</scope>
    <source>
        <strain evidence="3 4">EXF-150</strain>
    </source>
</reference>
<evidence type="ECO:0000313" key="4">
    <source>
        <dbReference type="Proteomes" id="UP000030706"/>
    </source>
</evidence>
<accession>A0A074XIV7</accession>
<keyword evidence="2" id="KW-0472">Membrane</keyword>